<dbReference type="Gene3D" id="3.60.10.10">
    <property type="entry name" value="Endonuclease/exonuclease/phosphatase"/>
    <property type="match status" value="1"/>
</dbReference>
<protein>
    <recommendedName>
        <fullName evidence="3">Endonuclease/exonuclease/phosphatase domain-containing protein</fullName>
    </recommendedName>
</protein>
<dbReference type="EMBL" id="JAWQEG010002565">
    <property type="protein sequence ID" value="KAK3871110.1"/>
    <property type="molecule type" value="Genomic_DNA"/>
</dbReference>
<name>A0AAE1FBD1_PETCI</name>
<dbReference type="AlphaFoldDB" id="A0AAE1FBD1"/>
<evidence type="ECO:0000313" key="1">
    <source>
        <dbReference type="EMBL" id="KAK3871110.1"/>
    </source>
</evidence>
<dbReference type="Proteomes" id="UP001286313">
    <property type="component" value="Unassembled WGS sequence"/>
</dbReference>
<dbReference type="InterPro" id="IPR036691">
    <property type="entry name" value="Endo/exonu/phosph_ase_sf"/>
</dbReference>
<accession>A0AAE1FBD1</accession>
<keyword evidence="2" id="KW-1185">Reference proteome</keyword>
<evidence type="ECO:0008006" key="3">
    <source>
        <dbReference type="Google" id="ProtNLM"/>
    </source>
</evidence>
<evidence type="ECO:0000313" key="2">
    <source>
        <dbReference type="Proteomes" id="UP001286313"/>
    </source>
</evidence>
<sequence>MKQSLRELTTTKQQVANLSERMDDAYKIIHQQQLVLEVLDNKDRKLNLILTGVSESADELGSTDEEKISKVIEATARRMGGWVTRWLGKINKRNMRPIHITVNNQIQRDSIVLTGKNLKNANQTLSIVYIKKDVHPAVRRDNTRLRKREREEKGKPEYVGVNIEYDWKNRVLLRNGAAIDSPAQYGALARHTSDQDKVIVLGDFNARVATPLLADRDGNYYQYQGVQDNVVNEHGRTLLNICNNNGLTVAG</sequence>
<proteinExistence type="predicted"/>
<organism evidence="1 2">
    <name type="scientific">Petrolisthes cinctipes</name>
    <name type="common">Flat porcelain crab</name>
    <dbReference type="NCBI Taxonomy" id="88211"/>
    <lineage>
        <taxon>Eukaryota</taxon>
        <taxon>Metazoa</taxon>
        <taxon>Ecdysozoa</taxon>
        <taxon>Arthropoda</taxon>
        <taxon>Crustacea</taxon>
        <taxon>Multicrustacea</taxon>
        <taxon>Malacostraca</taxon>
        <taxon>Eumalacostraca</taxon>
        <taxon>Eucarida</taxon>
        <taxon>Decapoda</taxon>
        <taxon>Pleocyemata</taxon>
        <taxon>Anomura</taxon>
        <taxon>Galatheoidea</taxon>
        <taxon>Porcellanidae</taxon>
        <taxon>Petrolisthes</taxon>
    </lineage>
</organism>
<comment type="caution">
    <text evidence="1">The sequence shown here is derived from an EMBL/GenBank/DDBJ whole genome shotgun (WGS) entry which is preliminary data.</text>
</comment>
<gene>
    <name evidence="1" type="ORF">Pcinc_023756</name>
</gene>
<reference evidence="1" key="1">
    <citation type="submission" date="2023-10" db="EMBL/GenBank/DDBJ databases">
        <title>Genome assemblies of two species of porcelain crab, Petrolisthes cinctipes and Petrolisthes manimaculis (Anomura: Porcellanidae).</title>
        <authorList>
            <person name="Angst P."/>
        </authorList>
    </citation>
    <scope>NUCLEOTIDE SEQUENCE</scope>
    <source>
        <strain evidence="1">PB745_01</strain>
        <tissue evidence="1">Gill</tissue>
    </source>
</reference>